<accession>A0A2R9T1A1</accession>
<dbReference type="AlphaFoldDB" id="A0A2R9T1A1"/>
<reference evidence="1 2" key="1">
    <citation type="journal article" date="2010" name="BMC Genomics">
        <title>Genome sequence of the pattern forming Paenibacillus vortex bacterium reveals potential for thriving in complex environments.</title>
        <authorList>
            <person name="Sirota-Madi A."/>
            <person name="Olender T."/>
            <person name="Helman Y."/>
            <person name="Ingham C."/>
            <person name="Brainis I."/>
            <person name="Roth D."/>
            <person name="Hagi E."/>
            <person name="Brodsky L."/>
            <person name="Leshkowitz D."/>
            <person name="Galatenko V."/>
            <person name="Nikolaev V."/>
            <person name="Mugasimangalam R.C."/>
            <person name="Bransburg-Zabary S."/>
            <person name="Gutnick D.L."/>
            <person name="Lancet D."/>
            <person name="Ben-Jacob E."/>
        </authorList>
    </citation>
    <scope>NUCLEOTIDE SEQUENCE [LARGE SCALE GENOMIC DNA]</scope>
    <source>
        <strain evidence="1 2">V453</strain>
    </source>
</reference>
<dbReference type="Proteomes" id="UP000003094">
    <property type="component" value="Unassembled WGS sequence"/>
</dbReference>
<comment type="caution">
    <text evidence="1">The sequence shown here is derived from an EMBL/GenBank/DDBJ whole genome shotgun (WGS) entry which is preliminary data.</text>
</comment>
<organism evidence="1 2">
    <name type="scientific">Paenibacillus vortex V453</name>
    <dbReference type="NCBI Taxonomy" id="715225"/>
    <lineage>
        <taxon>Bacteria</taxon>
        <taxon>Bacillati</taxon>
        <taxon>Bacillota</taxon>
        <taxon>Bacilli</taxon>
        <taxon>Bacillales</taxon>
        <taxon>Paenibacillaceae</taxon>
        <taxon>Paenibacillus</taxon>
    </lineage>
</organism>
<evidence type="ECO:0000313" key="2">
    <source>
        <dbReference type="Proteomes" id="UP000003094"/>
    </source>
</evidence>
<gene>
    <name evidence="1" type="ORF">PVOR_03355</name>
</gene>
<name>A0A2R9T1A1_9BACL</name>
<proteinExistence type="predicted"/>
<keyword evidence="2" id="KW-1185">Reference proteome</keyword>
<dbReference type="KEGG" id="pvo:PVOR_03355"/>
<sequence>MLTDAGSGTAYNPLTGFGAQLRDHVPKVLSLPLFTSRGSLFKDVAKVLFLFIAFA</sequence>
<evidence type="ECO:0000313" key="1">
    <source>
        <dbReference type="EMBL" id="EFU43366.1"/>
    </source>
</evidence>
<protein>
    <submittedName>
        <fullName evidence="1">Uncharacterized protein</fullName>
    </submittedName>
</protein>
<dbReference type="EMBL" id="ADHJ01000006">
    <property type="protein sequence ID" value="EFU43366.1"/>
    <property type="molecule type" value="Genomic_DNA"/>
</dbReference>